<evidence type="ECO:0000256" key="10">
    <source>
        <dbReference type="ARBA" id="ARBA00022840"/>
    </source>
</evidence>
<evidence type="ECO:0000256" key="11">
    <source>
        <dbReference type="ARBA" id="ARBA00022915"/>
    </source>
</evidence>
<evidence type="ECO:0000256" key="1">
    <source>
        <dbReference type="ARBA" id="ARBA00003121"/>
    </source>
</evidence>
<dbReference type="Pfam" id="PF00696">
    <property type="entry name" value="AA_kinase"/>
    <property type="match status" value="1"/>
</dbReference>
<evidence type="ECO:0000256" key="13">
    <source>
        <dbReference type="ARBA" id="ARBA00047872"/>
    </source>
</evidence>
<feature type="domain" description="CASTOR ACT" evidence="17">
    <location>
        <begin position="331"/>
        <end position="394"/>
    </location>
</feature>
<dbReference type="InterPro" id="IPR001341">
    <property type="entry name" value="Asp_kinase"/>
</dbReference>
<dbReference type="Gene3D" id="3.40.1160.10">
    <property type="entry name" value="Acetylglutamate kinase-like"/>
    <property type="match status" value="1"/>
</dbReference>
<protein>
    <recommendedName>
        <fullName evidence="14">Aspartokinase</fullName>
        <ecNumber evidence="14">2.7.2.4</ecNumber>
    </recommendedName>
</protein>
<reference evidence="18 19" key="1">
    <citation type="submission" date="2020-08" db="EMBL/GenBank/DDBJ databases">
        <title>A Genomic Blueprint of the Chicken Gut Microbiome.</title>
        <authorList>
            <person name="Gilroy R."/>
            <person name="Ravi A."/>
            <person name="Getino M."/>
            <person name="Pursley I."/>
            <person name="Horton D.L."/>
            <person name="Alikhan N.-F."/>
            <person name="Baker D."/>
            <person name="Gharbi K."/>
            <person name="Hall N."/>
            <person name="Watson M."/>
            <person name="Adriaenssens E.M."/>
            <person name="Foster-Nyarko E."/>
            <person name="Jarju S."/>
            <person name="Secka A."/>
            <person name="Antonio M."/>
            <person name="Oren A."/>
            <person name="Chaudhuri R."/>
            <person name="La Ragione R.M."/>
            <person name="Hildebrand F."/>
            <person name="Pallen M.J."/>
        </authorList>
    </citation>
    <scope>NUCLEOTIDE SEQUENCE [LARGE SCALE GENOMIC DNA]</scope>
    <source>
        <strain evidence="18 19">Sa3CVN1</strain>
    </source>
</reference>
<keyword evidence="10" id="KW-0067">ATP-binding</keyword>
<dbReference type="Pfam" id="PF13840">
    <property type="entry name" value="ACT_7"/>
    <property type="match status" value="1"/>
</dbReference>
<sequence length="399" mass="43247">MKIIVQKFGGTSVSTDERRMKVVDKVKKAISNGYNPVVVVSAMGRKGEPYATDTLLSLIDSKFKQDNKLAVDLLMCCGELISSVVMASALQSKGIEAVPLTGGQAGIITDNKFNDASLKDFNDTRILDILGEGKVPVITGFQGITEDGYFTTLGRGGSDTSAAILGVGLDANEIEIYTDVDGIMTADPRIVEEASLINVLSYDEVFQLADQGAKVIHPNAVEIAKVGNIPIVIKNTMNDCDGTIINSVGDKKNKRLVTSITSHSDRVQVCIKLEDNKGNDRYQDILEIIAENKISLDLINIFPTEQIFTISVSAKDKVINIFNELNINAIIKEDLSTIALVGAGMKGIPGVMAKIYKALYDNKVEVLQTADSHMTIWCLIKTDDLSEAINALHRAFKLC</sequence>
<dbReference type="Gene3D" id="3.30.2130.10">
    <property type="entry name" value="VC0802-like"/>
    <property type="match status" value="1"/>
</dbReference>
<organism evidence="18 19">
    <name type="scientific">Clostridium cibarium</name>
    <dbReference type="NCBI Taxonomy" id="2762247"/>
    <lineage>
        <taxon>Bacteria</taxon>
        <taxon>Bacillati</taxon>
        <taxon>Bacillota</taxon>
        <taxon>Clostridia</taxon>
        <taxon>Eubacteriales</taxon>
        <taxon>Clostridiaceae</taxon>
        <taxon>Clostridium</taxon>
    </lineage>
</organism>
<comment type="similarity">
    <text evidence="5 14">Belongs to the aspartokinase family.</text>
</comment>
<dbReference type="InterPro" id="IPR027795">
    <property type="entry name" value="CASTOR_ACT_dom"/>
</dbReference>
<keyword evidence="9 14" id="KW-0418">Kinase</keyword>
<evidence type="ECO:0000256" key="3">
    <source>
        <dbReference type="ARBA" id="ARBA00004986"/>
    </source>
</evidence>
<dbReference type="Proteomes" id="UP000627781">
    <property type="component" value="Unassembled WGS sequence"/>
</dbReference>
<keyword evidence="7 14" id="KW-0808">Transferase</keyword>
<dbReference type="NCBIfam" id="TIGR00657">
    <property type="entry name" value="asp_kinases"/>
    <property type="match status" value="1"/>
</dbReference>
<evidence type="ECO:0000313" key="18">
    <source>
        <dbReference type="EMBL" id="MBD7910463.1"/>
    </source>
</evidence>
<evidence type="ECO:0000256" key="5">
    <source>
        <dbReference type="ARBA" id="ARBA00010122"/>
    </source>
</evidence>
<dbReference type="InterPro" id="IPR001048">
    <property type="entry name" value="Asp/Glu/Uridylate_kinase"/>
</dbReference>
<dbReference type="GO" id="GO:0004072">
    <property type="term" value="F:aspartate kinase activity"/>
    <property type="evidence" value="ECO:0007669"/>
    <property type="project" value="UniProtKB-EC"/>
</dbReference>
<dbReference type="InterPro" id="IPR045865">
    <property type="entry name" value="ACT-like_dom_sf"/>
</dbReference>
<dbReference type="EC" id="2.7.2.4" evidence="14"/>
<dbReference type="EMBL" id="JACSRA010000004">
    <property type="protein sequence ID" value="MBD7910463.1"/>
    <property type="molecule type" value="Genomic_DNA"/>
</dbReference>
<dbReference type="RefSeq" id="WP_191767745.1">
    <property type="nucleotide sequence ID" value="NZ_JACSRA010000004.1"/>
</dbReference>
<keyword evidence="12" id="KW-0457">Lysine biosynthesis</keyword>
<dbReference type="PANTHER" id="PTHR21499:SF3">
    <property type="entry name" value="ASPARTOKINASE"/>
    <property type="match status" value="1"/>
</dbReference>
<evidence type="ECO:0000256" key="15">
    <source>
        <dbReference type="RuleBase" id="RU004249"/>
    </source>
</evidence>
<keyword evidence="6 15" id="KW-0028">Amino-acid biosynthesis</keyword>
<comment type="pathway">
    <text evidence="3 15">Amino-acid biosynthesis; L-methionine biosynthesis via de novo pathway; L-homoserine from L-aspartate: step 1/3.</text>
</comment>
<feature type="domain" description="Aspartate/glutamate/uridylate kinase" evidence="16">
    <location>
        <begin position="2"/>
        <end position="235"/>
    </location>
</feature>
<evidence type="ECO:0000256" key="6">
    <source>
        <dbReference type="ARBA" id="ARBA00022605"/>
    </source>
</evidence>
<dbReference type="InterPro" id="IPR018042">
    <property type="entry name" value="Aspartate_kinase_CS"/>
</dbReference>
<evidence type="ECO:0000256" key="8">
    <source>
        <dbReference type="ARBA" id="ARBA00022741"/>
    </source>
</evidence>
<dbReference type="InterPro" id="IPR036393">
    <property type="entry name" value="AceGlu_kinase-like_sf"/>
</dbReference>
<dbReference type="SUPFAM" id="SSF53633">
    <property type="entry name" value="Carbamate kinase-like"/>
    <property type="match status" value="1"/>
</dbReference>
<evidence type="ECO:0000256" key="4">
    <source>
        <dbReference type="ARBA" id="ARBA00005139"/>
    </source>
</evidence>
<comment type="pathway">
    <text evidence="2 15">Amino-acid biosynthesis; L-lysine biosynthesis via DAP pathway; (S)-tetrahydrodipicolinate from L-aspartate: step 1/4.</text>
</comment>
<dbReference type="NCBIfam" id="NF006068">
    <property type="entry name" value="PRK08210.1"/>
    <property type="match status" value="1"/>
</dbReference>
<evidence type="ECO:0000256" key="9">
    <source>
        <dbReference type="ARBA" id="ARBA00022777"/>
    </source>
</evidence>
<evidence type="ECO:0000256" key="2">
    <source>
        <dbReference type="ARBA" id="ARBA00004766"/>
    </source>
</evidence>
<dbReference type="PIRSF" id="PIRSF000726">
    <property type="entry name" value="Asp_kin"/>
    <property type="match status" value="1"/>
</dbReference>
<evidence type="ECO:0000259" key="16">
    <source>
        <dbReference type="Pfam" id="PF00696"/>
    </source>
</evidence>
<dbReference type="SUPFAM" id="SSF55021">
    <property type="entry name" value="ACT-like"/>
    <property type="match status" value="1"/>
</dbReference>
<comment type="catalytic activity">
    <reaction evidence="13 14">
        <text>L-aspartate + ATP = 4-phospho-L-aspartate + ADP</text>
        <dbReference type="Rhea" id="RHEA:23776"/>
        <dbReference type="ChEBI" id="CHEBI:29991"/>
        <dbReference type="ChEBI" id="CHEBI:30616"/>
        <dbReference type="ChEBI" id="CHEBI:57535"/>
        <dbReference type="ChEBI" id="CHEBI:456216"/>
        <dbReference type="EC" id="2.7.2.4"/>
    </reaction>
</comment>
<evidence type="ECO:0000256" key="7">
    <source>
        <dbReference type="ARBA" id="ARBA00022679"/>
    </source>
</evidence>
<keyword evidence="8" id="KW-0547">Nucleotide-binding</keyword>
<dbReference type="InterPro" id="IPR005260">
    <property type="entry name" value="Asp_kin_monofn"/>
</dbReference>
<comment type="pathway">
    <text evidence="4 15">Amino-acid biosynthesis; L-threonine biosynthesis; L-threonine from L-aspartate: step 1/5.</text>
</comment>
<evidence type="ECO:0000313" key="19">
    <source>
        <dbReference type="Proteomes" id="UP000627781"/>
    </source>
</evidence>
<name>A0ABR8PQN3_9CLOT</name>
<accession>A0ABR8PQN3</accession>
<gene>
    <name evidence="18" type="primary">dapG</name>
    <name evidence="18" type="ORF">H9661_03730</name>
</gene>
<evidence type="ECO:0000256" key="12">
    <source>
        <dbReference type="ARBA" id="ARBA00023154"/>
    </source>
</evidence>
<proteinExistence type="inferred from homology"/>
<dbReference type="PANTHER" id="PTHR21499">
    <property type="entry name" value="ASPARTATE KINASE"/>
    <property type="match status" value="1"/>
</dbReference>
<dbReference type="PROSITE" id="PS00324">
    <property type="entry name" value="ASPARTOKINASE"/>
    <property type="match status" value="1"/>
</dbReference>
<evidence type="ECO:0000259" key="17">
    <source>
        <dbReference type="Pfam" id="PF13840"/>
    </source>
</evidence>
<comment type="function">
    <text evidence="1">Catalyzes the phosphorylation of the beta-carboxyl group of aspartic acid with ATP to yield 4-phospho-L-aspartate, which is involved in the branched biosynthetic pathway leading to the biosynthesis of amino acids threonine, isoleucine and methionine.</text>
</comment>
<evidence type="ECO:0000256" key="14">
    <source>
        <dbReference type="RuleBase" id="RU003448"/>
    </source>
</evidence>
<keyword evidence="11" id="KW-0220">Diaminopimelate biosynthesis</keyword>
<keyword evidence="19" id="KW-1185">Reference proteome</keyword>
<comment type="caution">
    <text evidence="18">The sequence shown here is derived from an EMBL/GenBank/DDBJ whole genome shotgun (WGS) entry which is preliminary data.</text>
</comment>